<protein>
    <submittedName>
        <fullName evidence="1">Uncharacterized protein</fullName>
    </submittedName>
</protein>
<evidence type="ECO:0000313" key="1">
    <source>
        <dbReference type="EMBL" id="MZJ86854.1"/>
    </source>
</evidence>
<dbReference type="Proteomes" id="UP000481598">
    <property type="component" value="Unassembled WGS sequence"/>
</dbReference>
<dbReference type="AlphaFoldDB" id="A0A6L8RM79"/>
<evidence type="ECO:0000313" key="2">
    <source>
        <dbReference type="Proteomes" id="UP000481598"/>
    </source>
</evidence>
<feature type="non-terminal residue" evidence="1">
    <location>
        <position position="68"/>
    </location>
</feature>
<organism evidence="1 2">
    <name type="scientific">Collinsella aerofaciens</name>
    <dbReference type="NCBI Taxonomy" id="74426"/>
    <lineage>
        <taxon>Bacteria</taxon>
        <taxon>Bacillati</taxon>
        <taxon>Actinomycetota</taxon>
        <taxon>Coriobacteriia</taxon>
        <taxon>Coriobacteriales</taxon>
        <taxon>Coriobacteriaceae</taxon>
        <taxon>Collinsella</taxon>
    </lineage>
</organism>
<reference evidence="1 2" key="1">
    <citation type="journal article" date="2019" name="Nat. Med.">
        <title>A library of human gut bacterial isolates paired with longitudinal multiomics data enables mechanistic microbiome research.</title>
        <authorList>
            <person name="Poyet M."/>
            <person name="Groussin M."/>
            <person name="Gibbons S.M."/>
            <person name="Avila-Pacheco J."/>
            <person name="Jiang X."/>
            <person name="Kearney S.M."/>
            <person name="Perrotta A.R."/>
            <person name="Berdy B."/>
            <person name="Zhao S."/>
            <person name="Lieberman T.D."/>
            <person name="Swanson P.K."/>
            <person name="Smith M."/>
            <person name="Roesemann S."/>
            <person name="Alexander J.E."/>
            <person name="Rich S.A."/>
            <person name="Livny J."/>
            <person name="Vlamakis H."/>
            <person name="Clish C."/>
            <person name="Bullock K."/>
            <person name="Deik A."/>
            <person name="Scott J."/>
            <person name="Pierce K.A."/>
            <person name="Xavier R.J."/>
            <person name="Alm E.J."/>
        </authorList>
    </citation>
    <scope>NUCLEOTIDE SEQUENCE [LARGE SCALE GENOMIC DNA]</scope>
    <source>
        <strain evidence="1 2">BIOML-A10</strain>
    </source>
</reference>
<dbReference type="EMBL" id="WWTB01000042">
    <property type="protein sequence ID" value="MZJ86854.1"/>
    <property type="molecule type" value="Genomic_DNA"/>
</dbReference>
<proteinExistence type="predicted"/>
<gene>
    <name evidence="1" type="ORF">GT635_10465</name>
</gene>
<dbReference type="RefSeq" id="WP_161192257.1">
    <property type="nucleotide sequence ID" value="NZ_WWTB01000042.1"/>
</dbReference>
<name>A0A6L8RM79_9ACTN</name>
<sequence length="68" mass="6980">MNDNRDEIQRLRAMRAEAINRGDFGRADAIGADLARLESAAGGTIDPITGMPAASASAPSAPQGAPFP</sequence>
<accession>A0A6L8RM79</accession>
<comment type="caution">
    <text evidence="1">The sequence shown here is derived from an EMBL/GenBank/DDBJ whole genome shotgun (WGS) entry which is preliminary data.</text>
</comment>